<dbReference type="Pfam" id="PF13350">
    <property type="entry name" value="Y_phosphatase3"/>
    <property type="match status" value="1"/>
</dbReference>
<dbReference type="SUPFAM" id="SSF52799">
    <property type="entry name" value="(Phosphotyrosine protein) phosphatases II"/>
    <property type="match status" value="1"/>
</dbReference>
<dbReference type="AlphaFoldDB" id="A0A238LJ31"/>
<organism evidence="2 3">
    <name type="scientific">Flavimaricola marinus</name>
    <dbReference type="NCBI Taxonomy" id="1819565"/>
    <lineage>
        <taxon>Bacteria</taxon>
        <taxon>Pseudomonadati</taxon>
        <taxon>Pseudomonadota</taxon>
        <taxon>Alphaproteobacteria</taxon>
        <taxon>Rhodobacterales</taxon>
        <taxon>Paracoccaceae</taxon>
        <taxon>Flavimaricola</taxon>
    </lineage>
</organism>
<reference evidence="3" key="1">
    <citation type="submission" date="2017-05" db="EMBL/GenBank/DDBJ databases">
        <authorList>
            <person name="Rodrigo-Torres L."/>
            <person name="Arahal R. D."/>
            <person name="Lucena T."/>
        </authorList>
    </citation>
    <scope>NUCLEOTIDE SEQUENCE [LARGE SCALE GENOMIC DNA]</scope>
    <source>
        <strain evidence="3">CECT 8899</strain>
    </source>
</reference>
<keyword evidence="3" id="KW-1185">Reference proteome</keyword>
<sequence>MSFLFSDHAILRYWWTNFDEIAPGVYRSNHPSYNRLKKYKAMGIKTILNLRGTPKSACHRLEKEFCEELGLELVSVGLYARAPNGGPALLQLLDAFKTIEKPFVMHCKSGADRAGLASAFYLIAEEGADVATAREMLSLRYLHIKQSKTGVLDHVLDHYEARLEQGPISLRDWIANEYDEEVVRASYNAKTGRT</sequence>
<evidence type="ECO:0000313" key="3">
    <source>
        <dbReference type="Proteomes" id="UP000201613"/>
    </source>
</evidence>
<accession>A0A238LJ31</accession>
<dbReference type="EMBL" id="FXZK01000006">
    <property type="protein sequence ID" value="SMY08966.1"/>
    <property type="molecule type" value="Genomic_DNA"/>
</dbReference>
<name>A0A238LJ31_9RHOB</name>
<dbReference type="InterPro" id="IPR000387">
    <property type="entry name" value="Tyr_Pase_dom"/>
</dbReference>
<dbReference type="InterPro" id="IPR026893">
    <property type="entry name" value="Tyr/Ser_Pase_IphP-type"/>
</dbReference>
<feature type="domain" description="Tyrosine specific protein phosphatases" evidence="1">
    <location>
        <begin position="87"/>
        <end position="152"/>
    </location>
</feature>
<evidence type="ECO:0000259" key="1">
    <source>
        <dbReference type="PROSITE" id="PS50056"/>
    </source>
</evidence>
<protein>
    <recommendedName>
        <fullName evidence="1">Tyrosine specific protein phosphatases domain-containing protein</fullName>
    </recommendedName>
</protein>
<dbReference type="InterPro" id="IPR029021">
    <property type="entry name" value="Prot-tyrosine_phosphatase-like"/>
</dbReference>
<evidence type="ECO:0000313" key="2">
    <source>
        <dbReference type="EMBL" id="SMY08966.1"/>
    </source>
</evidence>
<gene>
    <name evidence="2" type="ORF">LOM8899_03126</name>
</gene>
<dbReference type="Gene3D" id="3.90.190.10">
    <property type="entry name" value="Protein tyrosine phosphatase superfamily"/>
    <property type="match status" value="1"/>
</dbReference>
<dbReference type="PROSITE" id="PS50056">
    <property type="entry name" value="TYR_PHOSPHATASE_2"/>
    <property type="match status" value="1"/>
</dbReference>
<proteinExistence type="predicted"/>
<dbReference type="Proteomes" id="UP000201613">
    <property type="component" value="Unassembled WGS sequence"/>
</dbReference>
<dbReference type="GO" id="GO:0004721">
    <property type="term" value="F:phosphoprotein phosphatase activity"/>
    <property type="evidence" value="ECO:0007669"/>
    <property type="project" value="InterPro"/>
</dbReference>